<keyword evidence="2" id="KW-1185">Reference proteome</keyword>
<evidence type="ECO:0000313" key="2">
    <source>
        <dbReference type="Proteomes" id="UP000054359"/>
    </source>
</evidence>
<dbReference type="Gene3D" id="3.30.420.10">
    <property type="entry name" value="Ribonuclease H-like superfamily/Ribonuclease H"/>
    <property type="match status" value="1"/>
</dbReference>
<accession>A0A087U704</accession>
<reference evidence="1 2" key="1">
    <citation type="submission" date="2013-11" db="EMBL/GenBank/DDBJ databases">
        <title>Genome sequencing of Stegodyphus mimosarum.</title>
        <authorList>
            <person name="Bechsgaard J."/>
        </authorList>
    </citation>
    <scope>NUCLEOTIDE SEQUENCE [LARGE SCALE GENOMIC DNA]</scope>
</reference>
<name>A0A087U704_STEMI</name>
<dbReference type="OrthoDB" id="10006939at2759"/>
<dbReference type="AlphaFoldDB" id="A0A087U704"/>
<dbReference type="InterPro" id="IPR036397">
    <property type="entry name" value="RNaseH_sf"/>
</dbReference>
<sequence length="113" mass="12565">MLNSCHTGPAPGITVWGGIGYHSCTPLVRIAGTLNSQRYISEVLEPLVLPYLQGLPIAIFQQDNARPHVARIVQEFFVNRQIELLPWPARSLDRSPIENMSSMVAERLTPITS</sequence>
<evidence type="ECO:0000313" key="1">
    <source>
        <dbReference type="EMBL" id="KFM73143.1"/>
    </source>
</evidence>
<dbReference type="EMBL" id="KK118516">
    <property type="protein sequence ID" value="KFM73143.1"/>
    <property type="molecule type" value="Genomic_DNA"/>
</dbReference>
<proteinExistence type="predicted"/>
<protein>
    <submittedName>
        <fullName evidence="1">Transposable element Tcb1 transposase</fullName>
    </submittedName>
</protein>
<organism evidence="1 2">
    <name type="scientific">Stegodyphus mimosarum</name>
    <name type="common">African social velvet spider</name>
    <dbReference type="NCBI Taxonomy" id="407821"/>
    <lineage>
        <taxon>Eukaryota</taxon>
        <taxon>Metazoa</taxon>
        <taxon>Ecdysozoa</taxon>
        <taxon>Arthropoda</taxon>
        <taxon>Chelicerata</taxon>
        <taxon>Arachnida</taxon>
        <taxon>Araneae</taxon>
        <taxon>Araneomorphae</taxon>
        <taxon>Entelegynae</taxon>
        <taxon>Eresoidea</taxon>
        <taxon>Eresidae</taxon>
        <taxon>Stegodyphus</taxon>
    </lineage>
</organism>
<dbReference type="OMA" id="MLNSCHT"/>
<dbReference type="GO" id="GO:0003676">
    <property type="term" value="F:nucleic acid binding"/>
    <property type="evidence" value="ECO:0007669"/>
    <property type="project" value="InterPro"/>
</dbReference>
<gene>
    <name evidence="1" type="ORF">X975_19870</name>
</gene>
<dbReference type="Proteomes" id="UP000054359">
    <property type="component" value="Unassembled WGS sequence"/>
</dbReference>
<feature type="non-terminal residue" evidence="1">
    <location>
        <position position="113"/>
    </location>
</feature>